<gene>
    <name evidence="1" type="ORF">ACFFTR_35350</name>
</gene>
<protein>
    <recommendedName>
        <fullName evidence="3">SAM-dependent methyltransferase</fullName>
    </recommendedName>
</protein>
<dbReference type="EMBL" id="JBHMCA010000057">
    <property type="protein sequence ID" value="MFB9448393.1"/>
    <property type="molecule type" value="Genomic_DNA"/>
</dbReference>
<evidence type="ECO:0000313" key="1">
    <source>
        <dbReference type="EMBL" id="MFB9448393.1"/>
    </source>
</evidence>
<dbReference type="Proteomes" id="UP001589608">
    <property type="component" value="Unassembled WGS sequence"/>
</dbReference>
<comment type="caution">
    <text evidence="1">The sequence shown here is derived from an EMBL/GenBank/DDBJ whole genome shotgun (WGS) entry which is preliminary data.</text>
</comment>
<evidence type="ECO:0008006" key="3">
    <source>
        <dbReference type="Google" id="ProtNLM"/>
    </source>
</evidence>
<dbReference type="InterPro" id="IPR029063">
    <property type="entry name" value="SAM-dependent_MTases_sf"/>
</dbReference>
<evidence type="ECO:0000313" key="2">
    <source>
        <dbReference type="Proteomes" id="UP001589608"/>
    </source>
</evidence>
<reference evidence="1 2" key="1">
    <citation type="submission" date="2024-09" db="EMBL/GenBank/DDBJ databases">
        <authorList>
            <person name="Sun Q."/>
            <person name="Mori K."/>
        </authorList>
    </citation>
    <scope>NUCLEOTIDE SEQUENCE [LARGE SCALE GENOMIC DNA]</scope>
    <source>
        <strain evidence="1 2">JCM 3307</strain>
    </source>
</reference>
<dbReference type="SUPFAM" id="SSF53335">
    <property type="entry name" value="S-adenosyl-L-methionine-dependent methyltransferases"/>
    <property type="match status" value="1"/>
</dbReference>
<dbReference type="Gene3D" id="3.40.50.150">
    <property type="entry name" value="Vaccinia Virus protein VP39"/>
    <property type="match status" value="1"/>
</dbReference>
<name>A0ABV5MHS0_9ACTN</name>
<accession>A0ABV5MHS0</accession>
<organism evidence="1 2">
    <name type="scientific">Dactylosporangium vinaceum</name>
    <dbReference type="NCBI Taxonomy" id="53362"/>
    <lineage>
        <taxon>Bacteria</taxon>
        <taxon>Bacillati</taxon>
        <taxon>Actinomycetota</taxon>
        <taxon>Actinomycetes</taxon>
        <taxon>Micromonosporales</taxon>
        <taxon>Micromonosporaceae</taxon>
        <taxon>Dactylosporangium</taxon>
    </lineage>
</organism>
<proteinExistence type="predicted"/>
<keyword evidence="2" id="KW-1185">Reference proteome</keyword>
<sequence>MVSQRKIYDERYAGSSYDTRSAVRVLPAETEALEAAAARAIAASDSAAAVSLLDFGYGTGRVTNEFALAFPARFGKHARSLTVVAYDVSAVGLRKAAATLTAEHGFTPRRALRWHDDKDSGYIAGTLARSSRGVDVSVVFVHGHEREPVASVAGLLRDANARTPYLLTTSWYSGLGHVPGHDRRRAYVRMLAATTADRGELLLAVATTGDLVDAQRTWAERLARGEVGRHPVRTAGDVMYRTELHQLNYWHLFATDLDDLLQDVCGPHHHARIEAIRLPDPEFTSTAEAQANHDRVRAFNDTVAGRAWTAADYAEVHTAVAIRSYRP</sequence>
<dbReference type="RefSeq" id="WP_223102938.1">
    <property type="nucleotide sequence ID" value="NZ_CP061913.1"/>
</dbReference>